<sequence length="39" mass="3850">RAGLAAGGGSPMRCSIPGPPAEQDPLGEDLRSAPWSSSA</sequence>
<dbReference type="EMBL" id="LSRX01006214">
    <property type="protein sequence ID" value="OLP73152.1"/>
    <property type="molecule type" value="Genomic_DNA"/>
</dbReference>
<proteinExistence type="predicted"/>
<name>A0A1Q9BR29_SYMMI</name>
<reference evidence="2 3" key="1">
    <citation type="submission" date="2016-02" db="EMBL/GenBank/DDBJ databases">
        <title>Genome analysis of coral dinoflagellate symbionts highlights evolutionary adaptations to a symbiotic lifestyle.</title>
        <authorList>
            <person name="Aranda M."/>
            <person name="Li Y."/>
            <person name="Liew Y.J."/>
            <person name="Baumgarten S."/>
            <person name="Simakov O."/>
            <person name="Wilson M."/>
            <person name="Piel J."/>
            <person name="Ashoor H."/>
            <person name="Bougouffa S."/>
            <person name="Bajic V.B."/>
            <person name="Ryu T."/>
            <person name="Ravasi T."/>
            <person name="Bayer T."/>
            <person name="Micklem G."/>
            <person name="Kim H."/>
            <person name="Bhak J."/>
            <person name="Lajeunesse T.C."/>
            <person name="Voolstra C.R."/>
        </authorList>
    </citation>
    <scope>NUCLEOTIDE SEQUENCE [LARGE SCALE GENOMIC DNA]</scope>
    <source>
        <strain evidence="2 3">CCMP2467</strain>
    </source>
</reference>
<evidence type="ECO:0000313" key="2">
    <source>
        <dbReference type="EMBL" id="OLP73152.1"/>
    </source>
</evidence>
<dbReference type="Proteomes" id="UP000186817">
    <property type="component" value="Unassembled WGS sequence"/>
</dbReference>
<keyword evidence="3" id="KW-1185">Reference proteome</keyword>
<feature type="compositionally biased region" description="Gly residues" evidence="1">
    <location>
        <begin position="1"/>
        <end position="10"/>
    </location>
</feature>
<accession>A0A1Q9BR29</accession>
<gene>
    <name evidence="2" type="ORF">AK812_SmicGene47722</name>
</gene>
<feature type="non-terminal residue" evidence="2">
    <location>
        <position position="39"/>
    </location>
</feature>
<organism evidence="2 3">
    <name type="scientific">Symbiodinium microadriaticum</name>
    <name type="common">Dinoflagellate</name>
    <name type="synonym">Zooxanthella microadriatica</name>
    <dbReference type="NCBI Taxonomy" id="2951"/>
    <lineage>
        <taxon>Eukaryota</taxon>
        <taxon>Sar</taxon>
        <taxon>Alveolata</taxon>
        <taxon>Dinophyceae</taxon>
        <taxon>Suessiales</taxon>
        <taxon>Symbiodiniaceae</taxon>
        <taxon>Symbiodinium</taxon>
    </lineage>
</organism>
<comment type="caution">
    <text evidence="2">The sequence shown here is derived from an EMBL/GenBank/DDBJ whole genome shotgun (WGS) entry which is preliminary data.</text>
</comment>
<evidence type="ECO:0000313" key="3">
    <source>
        <dbReference type="Proteomes" id="UP000186817"/>
    </source>
</evidence>
<feature type="region of interest" description="Disordered" evidence="1">
    <location>
        <begin position="1"/>
        <end position="39"/>
    </location>
</feature>
<protein>
    <submittedName>
        <fullName evidence="2">Uncharacterized protein</fullName>
    </submittedName>
</protein>
<feature type="non-terminal residue" evidence="2">
    <location>
        <position position="1"/>
    </location>
</feature>
<evidence type="ECO:0000256" key="1">
    <source>
        <dbReference type="SAM" id="MobiDB-lite"/>
    </source>
</evidence>
<dbReference type="AlphaFoldDB" id="A0A1Q9BR29"/>